<evidence type="ECO:0000256" key="2">
    <source>
        <dbReference type="ARBA" id="ARBA00022692"/>
    </source>
</evidence>
<gene>
    <name evidence="8" type="ORF">RDWZM_003309</name>
</gene>
<accession>A0A9Q0MFT6</accession>
<dbReference type="GO" id="GO:0016020">
    <property type="term" value="C:membrane"/>
    <property type="evidence" value="ECO:0007669"/>
    <property type="project" value="UniProtKB-SubCell"/>
</dbReference>
<keyword evidence="3" id="KW-0732">Signal</keyword>
<dbReference type="PANTHER" id="PTHR31386">
    <property type="entry name" value="UNCHARACTERIZED PROTEIN KIAA2013"/>
    <property type="match status" value="1"/>
</dbReference>
<feature type="transmembrane region" description="Helical" evidence="7">
    <location>
        <begin position="26"/>
        <end position="45"/>
    </location>
</feature>
<dbReference type="Pfam" id="PF10222">
    <property type="entry name" value="DUF2152"/>
    <property type="match status" value="1"/>
</dbReference>
<keyword evidence="6" id="KW-0325">Glycoprotein</keyword>
<evidence type="ECO:0000313" key="9">
    <source>
        <dbReference type="Proteomes" id="UP001142055"/>
    </source>
</evidence>
<dbReference type="OMA" id="HLECNMH"/>
<keyword evidence="5 7" id="KW-0472">Membrane</keyword>
<evidence type="ECO:0000256" key="1">
    <source>
        <dbReference type="ARBA" id="ARBA00004479"/>
    </source>
</evidence>
<organism evidence="8 9">
    <name type="scientific">Blomia tropicalis</name>
    <name type="common">Mite</name>
    <dbReference type="NCBI Taxonomy" id="40697"/>
    <lineage>
        <taxon>Eukaryota</taxon>
        <taxon>Metazoa</taxon>
        <taxon>Ecdysozoa</taxon>
        <taxon>Arthropoda</taxon>
        <taxon>Chelicerata</taxon>
        <taxon>Arachnida</taxon>
        <taxon>Acari</taxon>
        <taxon>Acariformes</taxon>
        <taxon>Sarcoptiformes</taxon>
        <taxon>Astigmata</taxon>
        <taxon>Glycyphagoidea</taxon>
        <taxon>Echimyopodidae</taxon>
        <taxon>Blomia</taxon>
    </lineage>
</organism>
<reference evidence="8" key="1">
    <citation type="submission" date="2022-12" db="EMBL/GenBank/DDBJ databases">
        <title>Genome assemblies of Blomia tropicalis.</title>
        <authorList>
            <person name="Cui Y."/>
        </authorList>
    </citation>
    <scope>NUCLEOTIDE SEQUENCE</scope>
    <source>
        <tissue evidence="8">Adult mites</tissue>
    </source>
</reference>
<dbReference type="InterPro" id="IPR018795">
    <property type="entry name" value="K2013-like"/>
</dbReference>
<evidence type="ECO:0000256" key="3">
    <source>
        <dbReference type="ARBA" id="ARBA00022729"/>
    </source>
</evidence>
<keyword evidence="4 7" id="KW-1133">Transmembrane helix</keyword>
<dbReference type="AlphaFoldDB" id="A0A9Q0MFT6"/>
<evidence type="ECO:0000256" key="5">
    <source>
        <dbReference type="ARBA" id="ARBA00023136"/>
    </source>
</evidence>
<evidence type="ECO:0000313" key="8">
    <source>
        <dbReference type="EMBL" id="KAJ6224764.1"/>
    </source>
</evidence>
<keyword evidence="2 7" id="KW-0812">Transmembrane</keyword>
<protein>
    <submittedName>
        <fullName evidence="8">Uncharacterized protein</fullName>
    </submittedName>
</protein>
<dbReference type="Proteomes" id="UP001142055">
    <property type="component" value="Chromosome 1"/>
</dbReference>
<evidence type="ECO:0000256" key="6">
    <source>
        <dbReference type="ARBA" id="ARBA00023180"/>
    </source>
</evidence>
<evidence type="ECO:0000256" key="4">
    <source>
        <dbReference type="ARBA" id="ARBA00022989"/>
    </source>
</evidence>
<comment type="subcellular location">
    <subcellularLocation>
        <location evidence="1">Membrane</location>
        <topology evidence="1">Single-pass type I membrane protein</topology>
    </subcellularLocation>
</comment>
<sequence>MPLWDFDSVYPRRWKRYDKLFSRKRFIIVLLIAVIVLFYLIPFLYRSVFPVKQQSKEDLTIQCVENFLRAYHTEIENSDASIWISPFLNHQTTAVSSTANTATTANINELSRNTFLPFIGNGRLAISPITELEYERRFHIRGRRTLDVPISFDPIVNVDEFGTHSKSTIVVRYLTGTVEKCTCANYADGVISIRETFSAHRLIPSLFTQNIRISNPTDAPLILRLSRKGWLEKSSLNGKTQKILVTTNDHREYSIIVGHVYGTEPQNGHFKKNTKYQAVAVAYPSLHETIEVQARNRGSLLVQTFVNYTKTSSSESEVEASIPDLKVTLRETVKKVVQLSPNVLHQQHEASWRSLWWSGFSISHSHAPNAINGYKINATLYYLLCQRTMQSTPNTKNGVQSQFLAEISSLVDGDLSQTESYLFKPDRCYNGYSTLHAPRLWERTDSLSDLQNVMKLWYLTLEKQSCEHLLQSGAYGVLQATILSLIGLRFTSNHLEFNSHPSDLQRPFLVRRLIYGNFSSLNLSVQITEENKALIQVSIDHQAKGHDFYACDAGCLDAPVHLSSSLSEFPVKLTEPLTSLLYVTSDREHLRELKHSIHVKEIVEAPPHEHHTIALHRYGHSLGGLPTFFWVTICILIIVFHLFLGKLIYNEYFATNNVPYERLNRSVGRYSM</sequence>
<dbReference type="EMBL" id="JAPWDV010000001">
    <property type="protein sequence ID" value="KAJ6224764.1"/>
    <property type="molecule type" value="Genomic_DNA"/>
</dbReference>
<comment type="caution">
    <text evidence="8">The sequence shown here is derived from an EMBL/GenBank/DDBJ whole genome shotgun (WGS) entry which is preliminary data.</text>
</comment>
<feature type="transmembrane region" description="Helical" evidence="7">
    <location>
        <begin position="628"/>
        <end position="649"/>
    </location>
</feature>
<evidence type="ECO:0000256" key="7">
    <source>
        <dbReference type="SAM" id="Phobius"/>
    </source>
</evidence>
<proteinExistence type="predicted"/>
<dbReference type="PANTHER" id="PTHR31386:SF2">
    <property type="entry name" value="SIMILAR TO RIKEN CDNA 2510039O18"/>
    <property type="match status" value="1"/>
</dbReference>
<name>A0A9Q0MFT6_BLOTA</name>
<dbReference type="OrthoDB" id="10017443at2759"/>
<keyword evidence="9" id="KW-1185">Reference proteome</keyword>